<keyword evidence="1" id="KW-0812">Transmembrane</keyword>
<dbReference type="Proteomes" id="UP000005239">
    <property type="component" value="Unassembled WGS sequence"/>
</dbReference>
<evidence type="ECO:0000313" key="3">
    <source>
        <dbReference type="Proteomes" id="UP000005239"/>
    </source>
</evidence>
<feature type="transmembrane region" description="Helical" evidence="1">
    <location>
        <begin position="41"/>
        <end position="61"/>
    </location>
</feature>
<keyword evidence="3" id="KW-1185">Reference proteome</keyword>
<name>A0A8R1YTT4_PRIPA</name>
<sequence>MRVINSSLVTVNCATRNLHYDGLFANLDVVISKKPLPNKHLPTFCIVVLFHLMLAILLYPFTNKSNWRDGRVGTEFNPPPWPTKPCYPPGVGKLVVTSVAK</sequence>
<protein>
    <recommendedName>
        <fullName evidence="4">Transmembrane protein</fullName>
    </recommendedName>
</protein>
<keyword evidence="1" id="KW-1133">Transmembrane helix</keyword>
<accession>A0A8R1YTT4</accession>
<evidence type="ECO:0000256" key="1">
    <source>
        <dbReference type="SAM" id="Phobius"/>
    </source>
</evidence>
<evidence type="ECO:0008006" key="4">
    <source>
        <dbReference type="Google" id="ProtNLM"/>
    </source>
</evidence>
<evidence type="ECO:0000313" key="2">
    <source>
        <dbReference type="EnsemblMetazoa" id="PPA37740.1"/>
    </source>
</evidence>
<reference evidence="2" key="2">
    <citation type="submission" date="2022-06" db="UniProtKB">
        <authorList>
            <consortium name="EnsemblMetazoa"/>
        </authorList>
    </citation>
    <scope>IDENTIFICATION</scope>
    <source>
        <strain evidence="2">PS312</strain>
    </source>
</reference>
<dbReference type="EnsemblMetazoa" id="PPA37740.1">
    <property type="protein sequence ID" value="PPA37740.1"/>
    <property type="gene ID" value="WBGene00276109"/>
</dbReference>
<proteinExistence type="predicted"/>
<keyword evidence="1" id="KW-0472">Membrane</keyword>
<gene>
    <name evidence="2" type="primary">WBGene00276109</name>
</gene>
<dbReference type="AlphaFoldDB" id="A0A8R1YTT4"/>
<organism evidence="2 3">
    <name type="scientific">Pristionchus pacificus</name>
    <name type="common">Parasitic nematode worm</name>
    <dbReference type="NCBI Taxonomy" id="54126"/>
    <lineage>
        <taxon>Eukaryota</taxon>
        <taxon>Metazoa</taxon>
        <taxon>Ecdysozoa</taxon>
        <taxon>Nematoda</taxon>
        <taxon>Chromadorea</taxon>
        <taxon>Rhabditida</taxon>
        <taxon>Rhabditina</taxon>
        <taxon>Diplogasteromorpha</taxon>
        <taxon>Diplogasteroidea</taxon>
        <taxon>Neodiplogasteridae</taxon>
        <taxon>Pristionchus</taxon>
    </lineage>
</organism>
<reference evidence="3" key="1">
    <citation type="journal article" date="2008" name="Nat. Genet.">
        <title>The Pristionchus pacificus genome provides a unique perspective on nematode lifestyle and parasitism.</title>
        <authorList>
            <person name="Dieterich C."/>
            <person name="Clifton S.W."/>
            <person name="Schuster L.N."/>
            <person name="Chinwalla A."/>
            <person name="Delehaunty K."/>
            <person name="Dinkelacker I."/>
            <person name="Fulton L."/>
            <person name="Fulton R."/>
            <person name="Godfrey J."/>
            <person name="Minx P."/>
            <person name="Mitreva M."/>
            <person name="Roeseler W."/>
            <person name="Tian H."/>
            <person name="Witte H."/>
            <person name="Yang S.P."/>
            <person name="Wilson R.K."/>
            <person name="Sommer R.J."/>
        </authorList>
    </citation>
    <scope>NUCLEOTIDE SEQUENCE [LARGE SCALE GENOMIC DNA]</scope>
    <source>
        <strain evidence="3">PS312</strain>
    </source>
</reference>